<accession>A0ABX2I865</accession>
<protein>
    <recommendedName>
        <fullName evidence="3">N-acetyltransferase domain-containing protein</fullName>
    </recommendedName>
</protein>
<dbReference type="EMBL" id="JAAITA010000003">
    <property type="protein sequence ID" value="NSJ85461.1"/>
    <property type="molecule type" value="Genomic_DNA"/>
</dbReference>
<gene>
    <name evidence="1" type="ORF">G5A70_04600</name>
</gene>
<evidence type="ECO:0000313" key="2">
    <source>
        <dbReference type="Proteomes" id="UP000822142"/>
    </source>
</evidence>
<comment type="caution">
    <text evidence="1">The sequence shown here is derived from an EMBL/GenBank/DDBJ whole genome shotgun (WGS) entry which is preliminary data.</text>
</comment>
<evidence type="ECO:0008006" key="3">
    <source>
        <dbReference type="Google" id="ProtNLM"/>
    </source>
</evidence>
<sequence length="148" mass="17935">METIHQQLIKEIENYLKPFKDDYVEQRFEYKITDYWMNDIIYKVEVNGYHKDEYNPEKQATFVLLRFFINYEYKQIMISNIFLPDFMKYKGIGKKLIYNLFVISEKENSELFIIDMVNSFYQRMIKRGALPCDDCDDAVQIVSETKLV</sequence>
<reference evidence="1 2" key="1">
    <citation type="journal article" date="2020" name="Cell Host Microbe">
        <title>Functional and Genomic Variation between Human-Derived Isolates of Lachnospiraceae Reveals Inter- and Intra-Species Diversity.</title>
        <authorList>
            <person name="Sorbara M.T."/>
            <person name="Littmann E.R."/>
            <person name="Fontana E."/>
            <person name="Moody T.U."/>
            <person name="Kohout C.E."/>
            <person name="Gjonbalaj M."/>
            <person name="Eaton V."/>
            <person name="Seok R."/>
            <person name="Leiner I.M."/>
            <person name="Pamer E.G."/>
        </authorList>
    </citation>
    <scope>NUCLEOTIDE SEQUENCE [LARGE SCALE GENOMIC DNA]</scope>
    <source>
        <strain evidence="1 2">MSK.15.26</strain>
    </source>
</reference>
<dbReference type="RefSeq" id="WP_173748463.1">
    <property type="nucleotide sequence ID" value="NZ_JAAITA010000003.1"/>
</dbReference>
<proteinExistence type="predicted"/>
<organism evidence="1 2">
    <name type="scientific">Blautia hansenii</name>
    <name type="common">Ruminococcus hansenii</name>
    <dbReference type="NCBI Taxonomy" id="1322"/>
    <lineage>
        <taxon>Bacteria</taxon>
        <taxon>Bacillati</taxon>
        <taxon>Bacillota</taxon>
        <taxon>Clostridia</taxon>
        <taxon>Lachnospirales</taxon>
        <taxon>Lachnospiraceae</taxon>
        <taxon>Blautia</taxon>
    </lineage>
</organism>
<name>A0ABX2I865_BLAHA</name>
<dbReference type="Proteomes" id="UP000822142">
    <property type="component" value="Unassembled WGS sequence"/>
</dbReference>
<evidence type="ECO:0000313" key="1">
    <source>
        <dbReference type="EMBL" id="NSJ85461.1"/>
    </source>
</evidence>
<keyword evidence="2" id="KW-1185">Reference proteome</keyword>